<reference evidence="3" key="1">
    <citation type="submission" date="2014-07" db="EMBL/GenBank/DDBJ databases">
        <title>Genome sequencing of plant-pathogenic Streptomyces species.</title>
        <authorList>
            <person name="Harrison J."/>
            <person name="Sapp M."/>
            <person name="Thwaites R."/>
            <person name="Studholme D.J."/>
        </authorList>
    </citation>
    <scope>NUCLEOTIDE SEQUENCE [LARGE SCALE GENOMIC DNA]</scope>
    <source>
        <strain evidence="3">NCPPB 4445</strain>
    </source>
</reference>
<dbReference type="AlphaFoldDB" id="A0A0L0K8Y3"/>
<evidence type="ECO:0008006" key="4">
    <source>
        <dbReference type="Google" id="ProtNLM"/>
    </source>
</evidence>
<evidence type="ECO:0000313" key="3">
    <source>
        <dbReference type="Proteomes" id="UP000037151"/>
    </source>
</evidence>
<sequence>MRTKRRLAVLGSLSCSALMMTGPAFAEAAACTAPQGNWTGFQLDGAHTSVSAQWKVPTADCTTATGNPNGLTDEWIGFGSGDSWKDPLNQIGTSVECTAGKASYYAWWEQFPASYVYAKRAVGPGDVVQASIKTVKNSQDYEMTIKNVTRDWWQTVHVTGPPTGTQVEVVTEIHDWGAAVTNGVRYDNVLVDGKPFTNFSKAYYLYSAQFGGVCVDTTTSGTSTLLTPTKKTQMRAVARDAVIHPG</sequence>
<dbReference type="GO" id="GO:0070007">
    <property type="term" value="F:glutamic-type endopeptidase activity"/>
    <property type="evidence" value="ECO:0007669"/>
    <property type="project" value="InterPro"/>
</dbReference>
<dbReference type="Pfam" id="PF01828">
    <property type="entry name" value="Peptidase_A4"/>
    <property type="match status" value="1"/>
</dbReference>
<dbReference type="SUPFAM" id="SSF49899">
    <property type="entry name" value="Concanavalin A-like lectins/glucanases"/>
    <property type="match status" value="1"/>
</dbReference>
<dbReference type="Gene3D" id="2.60.120.700">
    <property type="entry name" value="Peptidase G1"/>
    <property type="match status" value="1"/>
</dbReference>
<proteinExistence type="predicted"/>
<dbReference type="InterPro" id="IPR038656">
    <property type="entry name" value="Peptidase_G1_sf"/>
</dbReference>
<dbReference type="InterPro" id="IPR013320">
    <property type="entry name" value="ConA-like_dom_sf"/>
</dbReference>
<gene>
    <name evidence="2" type="ORF">IQ63_16495</name>
</gene>
<evidence type="ECO:0000256" key="1">
    <source>
        <dbReference type="SAM" id="SignalP"/>
    </source>
</evidence>
<feature type="signal peptide" evidence="1">
    <location>
        <begin position="1"/>
        <end position="26"/>
    </location>
</feature>
<keyword evidence="1" id="KW-0732">Signal</keyword>
<comment type="caution">
    <text evidence="2">The sequence shown here is derived from an EMBL/GenBank/DDBJ whole genome shotgun (WGS) entry which is preliminary data.</text>
</comment>
<dbReference type="InterPro" id="IPR000250">
    <property type="entry name" value="Peptidase_G1"/>
</dbReference>
<dbReference type="PATRIC" id="fig|42234.21.peg.3398"/>
<feature type="chain" id="PRO_5005542314" description="Peptidase A4 family protein" evidence="1">
    <location>
        <begin position="27"/>
        <end position="246"/>
    </location>
</feature>
<dbReference type="Proteomes" id="UP000037151">
    <property type="component" value="Unassembled WGS sequence"/>
</dbReference>
<evidence type="ECO:0000313" key="2">
    <source>
        <dbReference type="EMBL" id="KND34331.1"/>
    </source>
</evidence>
<name>A0A0L0K8Y3_9ACTN</name>
<dbReference type="RefSeq" id="WP_050371331.1">
    <property type="nucleotide sequence ID" value="NZ_KQ257820.1"/>
</dbReference>
<accession>A0A0L0K8Y3</accession>
<dbReference type="OrthoDB" id="2630173at2"/>
<protein>
    <recommendedName>
        <fullName evidence="4">Peptidase A4 family protein</fullName>
    </recommendedName>
</protein>
<dbReference type="CDD" id="cd13426">
    <property type="entry name" value="Peptidase_G1"/>
    <property type="match status" value="1"/>
</dbReference>
<organism evidence="2 3">
    <name type="scientific">Streptomyces acidiscabies</name>
    <dbReference type="NCBI Taxonomy" id="42234"/>
    <lineage>
        <taxon>Bacteria</taxon>
        <taxon>Bacillati</taxon>
        <taxon>Actinomycetota</taxon>
        <taxon>Actinomycetes</taxon>
        <taxon>Kitasatosporales</taxon>
        <taxon>Streptomycetaceae</taxon>
        <taxon>Streptomyces</taxon>
    </lineage>
</organism>
<dbReference type="EMBL" id="JPPY01000112">
    <property type="protein sequence ID" value="KND34331.1"/>
    <property type="molecule type" value="Genomic_DNA"/>
</dbReference>
<dbReference type="GO" id="GO:0006508">
    <property type="term" value="P:proteolysis"/>
    <property type="evidence" value="ECO:0007669"/>
    <property type="project" value="InterPro"/>
</dbReference>